<name>Q6BKK1_DEBHA</name>
<protein>
    <submittedName>
        <fullName evidence="2">DEHA2F21186p</fullName>
    </submittedName>
</protein>
<dbReference type="OMA" id="MDMEAMT"/>
<dbReference type="OrthoDB" id="10041966at2759"/>
<dbReference type="CDD" id="cd02024">
    <property type="entry name" value="NRK1"/>
    <property type="match status" value="1"/>
</dbReference>
<dbReference type="FunCoup" id="Q6BKK1">
    <property type="interactions" value="39"/>
</dbReference>
<dbReference type="eggNOG" id="KOG3308">
    <property type="taxonomic scope" value="Eukaryota"/>
</dbReference>
<reference evidence="2 3" key="1">
    <citation type="journal article" date="2004" name="Nature">
        <title>Genome evolution in yeasts.</title>
        <authorList>
            <consortium name="Genolevures"/>
            <person name="Dujon B."/>
            <person name="Sherman D."/>
            <person name="Fischer G."/>
            <person name="Durrens P."/>
            <person name="Casaregola S."/>
            <person name="Lafontaine I."/>
            <person name="de Montigny J."/>
            <person name="Marck C."/>
            <person name="Neuveglise C."/>
            <person name="Talla E."/>
            <person name="Goffard N."/>
            <person name="Frangeul L."/>
            <person name="Aigle M."/>
            <person name="Anthouard V."/>
            <person name="Babour A."/>
            <person name="Barbe V."/>
            <person name="Barnay S."/>
            <person name="Blanchin S."/>
            <person name="Beckerich J.M."/>
            <person name="Beyne E."/>
            <person name="Bleykasten C."/>
            <person name="Boisrame A."/>
            <person name="Boyer J."/>
            <person name="Cattolico L."/>
            <person name="Confanioleri F."/>
            <person name="de Daruvar A."/>
            <person name="Despons L."/>
            <person name="Fabre E."/>
            <person name="Fairhead C."/>
            <person name="Ferry-Dumazet H."/>
            <person name="Groppi A."/>
            <person name="Hantraye F."/>
            <person name="Hennequin C."/>
            <person name="Jauniaux N."/>
            <person name="Joyet P."/>
            <person name="Kachouri R."/>
            <person name="Kerrest A."/>
            <person name="Koszul R."/>
            <person name="Lemaire M."/>
            <person name="Lesur I."/>
            <person name="Ma L."/>
            <person name="Muller H."/>
            <person name="Nicaud J.M."/>
            <person name="Nikolski M."/>
            <person name="Oztas S."/>
            <person name="Ozier-Kalogeropoulos O."/>
            <person name="Pellenz S."/>
            <person name="Potier S."/>
            <person name="Richard G.F."/>
            <person name="Straub M.L."/>
            <person name="Suleau A."/>
            <person name="Swennene D."/>
            <person name="Tekaia F."/>
            <person name="Wesolowski-Louvel M."/>
            <person name="Westhof E."/>
            <person name="Wirth B."/>
            <person name="Zeniou-Meyer M."/>
            <person name="Zivanovic I."/>
            <person name="Bolotin-Fukuhara M."/>
            <person name="Thierry A."/>
            <person name="Bouchier C."/>
            <person name="Caudron B."/>
            <person name="Scarpelli C."/>
            <person name="Gaillardin C."/>
            <person name="Weissenbach J."/>
            <person name="Wincker P."/>
            <person name="Souciet J.L."/>
        </authorList>
    </citation>
    <scope>NUCLEOTIDE SEQUENCE [LARGE SCALE GENOMIC DNA]</scope>
    <source>
        <strain evidence="3">ATCC 36239 / CBS 767 / BCRC 21394 / JCM 1990 / NBRC 0083 / IGC 2968</strain>
    </source>
</reference>
<dbReference type="InterPro" id="IPR027417">
    <property type="entry name" value="P-loop_NTPase"/>
</dbReference>
<dbReference type="VEuPathDB" id="FungiDB:DEHA2F21186g"/>
<dbReference type="STRING" id="284592.Q6BKK1"/>
<keyword evidence="3" id="KW-1185">Reference proteome</keyword>
<dbReference type="GO" id="GO:0034355">
    <property type="term" value="P:NAD+ biosynthetic process via the salvage pathway"/>
    <property type="evidence" value="ECO:0007669"/>
    <property type="project" value="EnsemblFungi"/>
</dbReference>
<dbReference type="SUPFAM" id="SSF52540">
    <property type="entry name" value="P-loop containing nucleoside triphosphate hydrolases"/>
    <property type="match status" value="1"/>
</dbReference>
<dbReference type="InterPro" id="IPR006083">
    <property type="entry name" value="PRK/URK"/>
</dbReference>
<gene>
    <name evidence="2" type="ordered locus">DEHA2F21186g</name>
</gene>
<dbReference type="GO" id="GO:0046495">
    <property type="term" value="P:nicotinamide riboside metabolic process"/>
    <property type="evidence" value="ECO:0007669"/>
    <property type="project" value="EnsemblFungi"/>
</dbReference>
<feature type="domain" description="Phosphoribulokinase/uridine kinase" evidence="1">
    <location>
        <begin position="21"/>
        <end position="164"/>
    </location>
</feature>
<accession>Q6BKK1</accession>
<dbReference type="InParanoid" id="Q6BKK1"/>
<dbReference type="Proteomes" id="UP000000599">
    <property type="component" value="Chromosome F"/>
</dbReference>
<dbReference type="Pfam" id="PF00485">
    <property type="entry name" value="PRK"/>
    <property type="match status" value="1"/>
</dbReference>
<dbReference type="HOGENOM" id="CLU_058668_1_1_1"/>
<evidence type="ECO:0000313" key="2">
    <source>
        <dbReference type="EMBL" id="CAG89661.2"/>
    </source>
</evidence>
<organism evidence="2 3">
    <name type="scientific">Debaryomyces hansenii (strain ATCC 36239 / CBS 767 / BCRC 21394 / JCM 1990 / NBRC 0083 / IGC 2968)</name>
    <name type="common">Yeast</name>
    <name type="synonym">Torulaspora hansenii</name>
    <dbReference type="NCBI Taxonomy" id="284592"/>
    <lineage>
        <taxon>Eukaryota</taxon>
        <taxon>Fungi</taxon>
        <taxon>Dikarya</taxon>
        <taxon>Ascomycota</taxon>
        <taxon>Saccharomycotina</taxon>
        <taxon>Pichiomycetes</taxon>
        <taxon>Debaryomycetaceae</taxon>
        <taxon>Debaryomyces</taxon>
    </lineage>
</organism>
<evidence type="ECO:0000259" key="1">
    <source>
        <dbReference type="Pfam" id="PF00485"/>
    </source>
</evidence>
<evidence type="ECO:0000313" key="3">
    <source>
        <dbReference type="Proteomes" id="UP000000599"/>
    </source>
</evidence>
<dbReference type="GO" id="GO:0005524">
    <property type="term" value="F:ATP binding"/>
    <property type="evidence" value="ECO:0007669"/>
    <property type="project" value="InterPro"/>
</dbReference>
<dbReference type="GeneID" id="2903157"/>
<dbReference type="PANTHER" id="PTHR10285">
    <property type="entry name" value="URIDINE KINASE"/>
    <property type="match status" value="1"/>
</dbReference>
<dbReference type="Gene3D" id="3.40.50.300">
    <property type="entry name" value="P-loop containing nucleotide triphosphate hydrolases"/>
    <property type="match status" value="1"/>
</dbReference>
<proteinExistence type="predicted"/>
<dbReference type="EMBL" id="CR382138">
    <property type="protein sequence ID" value="CAG89661.2"/>
    <property type="molecule type" value="Genomic_DNA"/>
</dbReference>
<dbReference type="AlphaFoldDB" id="Q6BKK1"/>
<dbReference type="RefSeq" id="XP_461270.2">
    <property type="nucleotide sequence ID" value="XM_461270.1"/>
</dbReference>
<sequence length="251" mass="29038">MTHNGNFQQSSIPINNTKLVLIALSGPSSSGKSTTAKALHKLFKGSKVVHLDDFYFPDDEIPVDPKTNEQNWDCSDAIDFEKFADYINGLKSNKTSTAQIDSLEDEADLQLSREEINHFSYVINSYKHVLNDKVIVFVDGFMLYHDDKISSLFDIRLFFHAKYETLKTRRESRAGYNTVGGFWVDPPEYFSRMVWPEYIKSHRHLFEKEDVNLKLNSHAKDDLELYDIQNEDLSLHDLIDLPLKIILDKLE</sequence>
<dbReference type="KEGG" id="dha:DEHA2F21186g"/>
<dbReference type="GO" id="GO:0050262">
    <property type="term" value="F:ribosylnicotinamide kinase activity"/>
    <property type="evidence" value="ECO:0007669"/>
    <property type="project" value="EnsemblFungi"/>
</dbReference>